<dbReference type="EMBL" id="JAGKQQ010000001">
    <property type="protein sequence ID" value="MBP3959531.1"/>
    <property type="molecule type" value="Genomic_DNA"/>
</dbReference>
<protein>
    <submittedName>
        <fullName evidence="2">Helix-turn-helix transcriptional regulator</fullName>
    </submittedName>
</protein>
<dbReference type="SUPFAM" id="SSF47413">
    <property type="entry name" value="lambda repressor-like DNA-binding domains"/>
    <property type="match status" value="1"/>
</dbReference>
<accession>A0ABS5C0P5</accession>
<dbReference type="InterPro" id="IPR001387">
    <property type="entry name" value="Cro/C1-type_HTH"/>
</dbReference>
<name>A0ABS5C0P5_9BACT</name>
<reference evidence="2 3" key="1">
    <citation type="submission" date="2021-04" db="EMBL/GenBank/DDBJ databases">
        <authorList>
            <person name="Ivanova A."/>
        </authorList>
    </citation>
    <scope>NUCLEOTIDE SEQUENCE [LARGE SCALE GENOMIC DNA]</scope>
    <source>
        <strain evidence="2 3">G18</strain>
    </source>
</reference>
<comment type="caution">
    <text evidence="2">The sequence shown here is derived from an EMBL/GenBank/DDBJ whole genome shotgun (WGS) entry which is preliminary data.</text>
</comment>
<evidence type="ECO:0000259" key="1">
    <source>
        <dbReference type="PROSITE" id="PS50943"/>
    </source>
</evidence>
<dbReference type="PROSITE" id="PS50943">
    <property type="entry name" value="HTH_CROC1"/>
    <property type="match status" value="1"/>
</dbReference>
<dbReference type="Pfam" id="PF13560">
    <property type="entry name" value="HTH_31"/>
    <property type="match status" value="1"/>
</dbReference>
<dbReference type="CDD" id="cd00093">
    <property type="entry name" value="HTH_XRE"/>
    <property type="match status" value="1"/>
</dbReference>
<dbReference type="Gene3D" id="1.10.260.40">
    <property type="entry name" value="lambda repressor-like DNA-binding domains"/>
    <property type="match status" value="1"/>
</dbReference>
<evidence type="ECO:0000313" key="3">
    <source>
        <dbReference type="Proteomes" id="UP000676565"/>
    </source>
</evidence>
<proteinExistence type="predicted"/>
<sequence>MSQAELGRNAHVTASYVWRLENGTVSPGIDLVARLATALGTTTHDLMPTTASPDTLAILSNRARELLDALLVAADRETLLMLNPLLAQLVAAAERRR</sequence>
<dbReference type="Proteomes" id="UP000676565">
    <property type="component" value="Unassembled WGS sequence"/>
</dbReference>
<keyword evidence="3" id="KW-1185">Reference proteome</keyword>
<organism evidence="2 3">
    <name type="scientific">Gemmata palustris</name>
    <dbReference type="NCBI Taxonomy" id="2822762"/>
    <lineage>
        <taxon>Bacteria</taxon>
        <taxon>Pseudomonadati</taxon>
        <taxon>Planctomycetota</taxon>
        <taxon>Planctomycetia</taxon>
        <taxon>Gemmatales</taxon>
        <taxon>Gemmataceae</taxon>
        <taxon>Gemmata</taxon>
    </lineage>
</organism>
<dbReference type="InterPro" id="IPR010982">
    <property type="entry name" value="Lambda_DNA-bd_dom_sf"/>
</dbReference>
<feature type="domain" description="HTH cro/C1-type" evidence="1">
    <location>
        <begin position="1"/>
        <end position="46"/>
    </location>
</feature>
<gene>
    <name evidence="2" type="ORF">J8F10_30165</name>
</gene>
<evidence type="ECO:0000313" key="2">
    <source>
        <dbReference type="EMBL" id="MBP3959531.1"/>
    </source>
</evidence>